<reference evidence="15" key="1">
    <citation type="journal article" date="2014" name="Int. J. Syst. Evol. Microbiol.">
        <title>Complete genome sequence of Corynebacterium casei LMG S-19264T (=DSM 44701T), isolated from a smear-ripened cheese.</title>
        <authorList>
            <consortium name="US DOE Joint Genome Institute (JGI-PGF)"/>
            <person name="Walter F."/>
            <person name="Albersmeier A."/>
            <person name="Kalinowski J."/>
            <person name="Ruckert C."/>
        </authorList>
    </citation>
    <scope>NUCLEOTIDE SEQUENCE</scope>
    <source>
        <strain evidence="15">CGMCC 1.7086</strain>
    </source>
</reference>
<dbReference type="GO" id="GO:0008360">
    <property type="term" value="P:regulation of cell shape"/>
    <property type="evidence" value="ECO:0007669"/>
    <property type="project" value="UniProtKB-KW"/>
</dbReference>
<evidence type="ECO:0000256" key="1">
    <source>
        <dbReference type="ARBA" id="ARBA00022490"/>
    </source>
</evidence>
<evidence type="ECO:0000256" key="5">
    <source>
        <dbReference type="ARBA" id="ARBA00022840"/>
    </source>
</evidence>
<evidence type="ECO:0000259" key="13">
    <source>
        <dbReference type="Pfam" id="PF02875"/>
    </source>
</evidence>
<evidence type="ECO:0000256" key="7">
    <source>
        <dbReference type="ARBA" id="ARBA00022984"/>
    </source>
</evidence>
<dbReference type="GO" id="GO:0051301">
    <property type="term" value="P:cell division"/>
    <property type="evidence" value="ECO:0007669"/>
    <property type="project" value="UniProtKB-KW"/>
</dbReference>
<dbReference type="InterPro" id="IPR004101">
    <property type="entry name" value="Mur_ligase_C"/>
</dbReference>
<reference evidence="15" key="2">
    <citation type="submission" date="2020-09" db="EMBL/GenBank/DDBJ databases">
        <authorList>
            <person name="Sun Q."/>
            <person name="Zhou Y."/>
        </authorList>
    </citation>
    <scope>NUCLEOTIDE SEQUENCE</scope>
    <source>
        <strain evidence="15">CGMCC 1.7086</strain>
    </source>
</reference>
<keyword evidence="3 10" id="KW-0132">Cell division</keyword>
<sequence>MISVTLKWIAQQLQSELQGDSADIRGVSTDTRTLQPGDLFVALSGPNFDGHGFVETAEQKGAAALVISRPVDTKLPTILVPDTKLALGQLAAGVRQLVAVKTVAITGSSGKTTVKEMVASILSRKGKVLATQGNFNNEIGVPLTLLRLEADHQYAVIELGANHLGEIAYTTSLTKPDVATIVNAAAAHLEGFGSLFGVARAKSEIFKGLPENGLAVLNADSQFLAFWKGKLDHVRTQEFGEQRGDFHASDVALGLDGCAQFLMHTPQGTLDLTLAVPGMHNVSNALCAAALAMEVGASLEDIKLGLQEMAQVRGRLNIKQLTNQVRLIDDSYNANVASTQAAIELLASFSGRRVLVLGDMAELGEKARFYHEEMGQFARSKGIDNLFSLGVLSQQASDQFGQAGRHFSDVDALIAYLQNELQTEQRDISILIKGSRSAKMERVVKAIEESPVGKFERARERIAC</sequence>
<keyword evidence="7 10" id="KW-0573">Peptidoglycan synthesis</keyword>
<keyword evidence="6 10" id="KW-0133">Cell shape</keyword>
<dbReference type="InterPro" id="IPR035911">
    <property type="entry name" value="MurE/MurF_N"/>
</dbReference>
<dbReference type="InterPro" id="IPR013221">
    <property type="entry name" value="Mur_ligase_cen"/>
</dbReference>
<comment type="similarity">
    <text evidence="10">Belongs to the MurCDEF family. MurF subfamily.</text>
</comment>
<feature type="domain" description="Mur ligase N-terminal catalytic" evidence="12">
    <location>
        <begin position="24"/>
        <end position="92"/>
    </location>
</feature>
<comment type="function">
    <text evidence="10 11">Involved in cell wall formation. Catalyzes the final step in the synthesis of UDP-N-acetylmuramoyl-pentapeptide, the precursor of murein.</text>
</comment>
<dbReference type="Pfam" id="PF08245">
    <property type="entry name" value="Mur_ligase_M"/>
    <property type="match status" value="1"/>
</dbReference>
<organism evidence="15 16">
    <name type="scientific">Bowmanella pacifica</name>
    <dbReference type="NCBI Taxonomy" id="502051"/>
    <lineage>
        <taxon>Bacteria</taxon>
        <taxon>Pseudomonadati</taxon>
        <taxon>Pseudomonadota</taxon>
        <taxon>Gammaproteobacteria</taxon>
        <taxon>Alteromonadales</taxon>
        <taxon>Alteromonadaceae</taxon>
        <taxon>Bowmanella</taxon>
    </lineage>
</organism>
<dbReference type="InterPro" id="IPR051046">
    <property type="entry name" value="MurCDEF_CellWall_CoF430Synth"/>
</dbReference>
<evidence type="ECO:0000256" key="4">
    <source>
        <dbReference type="ARBA" id="ARBA00022741"/>
    </source>
</evidence>
<evidence type="ECO:0000256" key="6">
    <source>
        <dbReference type="ARBA" id="ARBA00022960"/>
    </source>
</evidence>
<evidence type="ECO:0000313" key="15">
    <source>
        <dbReference type="EMBL" id="GGO68861.1"/>
    </source>
</evidence>
<evidence type="ECO:0000256" key="10">
    <source>
        <dbReference type="HAMAP-Rule" id="MF_02019"/>
    </source>
</evidence>
<dbReference type="PANTHER" id="PTHR43024">
    <property type="entry name" value="UDP-N-ACETYLMURAMOYL-TRIPEPTIDE--D-ALANYL-D-ALANINE LIGASE"/>
    <property type="match status" value="1"/>
</dbReference>
<dbReference type="InterPro" id="IPR036565">
    <property type="entry name" value="Mur-like_cat_sf"/>
</dbReference>
<dbReference type="GO" id="GO:0071555">
    <property type="term" value="P:cell wall organization"/>
    <property type="evidence" value="ECO:0007669"/>
    <property type="project" value="UniProtKB-KW"/>
</dbReference>
<gene>
    <name evidence="10 15" type="primary">murF</name>
    <name evidence="15" type="ORF">GCM10010982_18770</name>
</gene>
<keyword evidence="4 10" id="KW-0547">Nucleotide-binding</keyword>
<dbReference type="GO" id="GO:0005737">
    <property type="term" value="C:cytoplasm"/>
    <property type="evidence" value="ECO:0007669"/>
    <property type="project" value="UniProtKB-SubCell"/>
</dbReference>
<keyword evidence="16" id="KW-1185">Reference proteome</keyword>
<dbReference type="EMBL" id="BMLS01000002">
    <property type="protein sequence ID" value="GGO68861.1"/>
    <property type="molecule type" value="Genomic_DNA"/>
</dbReference>
<dbReference type="Gene3D" id="3.40.1390.10">
    <property type="entry name" value="MurE/MurF, N-terminal domain"/>
    <property type="match status" value="1"/>
</dbReference>
<dbReference type="SUPFAM" id="SSF53244">
    <property type="entry name" value="MurD-like peptide ligases, peptide-binding domain"/>
    <property type="match status" value="1"/>
</dbReference>
<evidence type="ECO:0000256" key="9">
    <source>
        <dbReference type="ARBA" id="ARBA00023316"/>
    </source>
</evidence>
<evidence type="ECO:0000256" key="8">
    <source>
        <dbReference type="ARBA" id="ARBA00023306"/>
    </source>
</evidence>
<feature type="binding site" evidence="10">
    <location>
        <begin position="107"/>
        <end position="113"/>
    </location>
    <ligand>
        <name>ATP</name>
        <dbReference type="ChEBI" id="CHEBI:30616"/>
    </ligand>
</feature>
<dbReference type="RefSeq" id="WP_188693655.1">
    <property type="nucleotide sequence ID" value="NZ_BMLS01000002.1"/>
</dbReference>
<dbReference type="GO" id="GO:0005524">
    <property type="term" value="F:ATP binding"/>
    <property type="evidence" value="ECO:0007669"/>
    <property type="project" value="UniProtKB-UniRule"/>
</dbReference>
<keyword evidence="1 10" id="KW-0963">Cytoplasm</keyword>
<dbReference type="Proteomes" id="UP000606935">
    <property type="component" value="Unassembled WGS sequence"/>
</dbReference>
<evidence type="ECO:0000259" key="14">
    <source>
        <dbReference type="Pfam" id="PF08245"/>
    </source>
</evidence>
<evidence type="ECO:0000259" key="12">
    <source>
        <dbReference type="Pfam" id="PF01225"/>
    </source>
</evidence>
<evidence type="ECO:0000256" key="11">
    <source>
        <dbReference type="RuleBase" id="RU004136"/>
    </source>
</evidence>
<evidence type="ECO:0000313" key="16">
    <source>
        <dbReference type="Proteomes" id="UP000606935"/>
    </source>
</evidence>
<evidence type="ECO:0000256" key="3">
    <source>
        <dbReference type="ARBA" id="ARBA00022618"/>
    </source>
</evidence>
<dbReference type="InterPro" id="IPR036615">
    <property type="entry name" value="Mur_ligase_C_dom_sf"/>
</dbReference>
<comment type="subcellular location">
    <subcellularLocation>
        <location evidence="10 11">Cytoplasm</location>
    </subcellularLocation>
</comment>
<proteinExistence type="inferred from homology"/>
<dbReference type="SUPFAM" id="SSF63418">
    <property type="entry name" value="MurE/MurF N-terminal domain"/>
    <property type="match status" value="1"/>
</dbReference>
<name>A0A917YXP4_9ALTE</name>
<feature type="domain" description="Mur ligase C-terminal" evidence="13">
    <location>
        <begin position="314"/>
        <end position="436"/>
    </location>
</feature>
<dbReference type="SUPFAM" id="SSF53623">
    <property type="entry name" value="MurD-like peptide ligases, catalytic domain"/>
    <property type="match status" value="1"/>
</dbReference>
<dbReference type="Pfam" id="PF01225">
    <property type="entry name" value="Mur_ligase"/>
    <property type="match status" value="1"/>
</dbReference>
<dbReference type="GO" id="GO:0009252">
    <property type="term" value="P:peptidoglycan biosynthetic process"/>
    <property type="evidence" value="ECO:0007669"/>
    <property type="project" value="UniProtKB-UniRule"/>
</dbReference>
<keyword evidence="8 10" id="KW-0131">Cell cycle</keyword>
<feature type="domain" description="Mur ligase central" evidence="14">
    <location>
        <begin position="105"/>
        <end position="292"/>
    </location>
</feature>
<comment type="catalytic activity">
    <reaction evidence="10 11">
        <text>D-alanyl-D-alanine + UDP-N-acetyl-alpha-D-muramoyl-L-alanyl-gamma-D-glutamyl-meso-2,6-diaminopimelate + ATP = UDP-N-acetyl-alpha-D-muramoyl-L-alanyl-gamma-D-glutamyl-meso-2,6-diaminopimeloyl-D-alanyl-D-alanine + ADP + phosphate + H(+)</text>
        <dbReference type="Rhea" id="RHEA:28374"/>
        <dbReference type="ChEBI" id="CHEBI:15378"/>
        <dbReference type="ChEBI" id="CHEBI:30616"/>
        <dbReference type="ChEBI" id="CHEBI:43474"/>
        <dbReference type="ChEBI" id="CHEBI:57822"/>
        <dbReference type="ChEBI" id="CHEBI:61386"/>
        <dbReference type="ChEBI" id="CHEBI:83905"/>
        <dbReference type="ChEBI" id="CHEBI:456216"/>
        <dbReference type="EC" id="6.3.2.10"/>
    </reaction>
</comment>
<dbReference type="InterPro" id="IPR000713">
    <property type="entry name" value="Mur_ligase_N"/>
</dbReference>
<evidence type="ECO:0000256" key="2">
    <source>
        <dbReference type="ARBA" id="ARBA00022598"/>
    </source>
</evidence>
<dbReference type="Pfam" id="PF02875">
    <property type="entry name" value="Mur_ligase_C"/>
    <property type="match status" value="1"/>
</dbReference>
<dbReference type="NCBIfam" id="TIGR01143">
    <property type="entry name" value="murF"/>
    <property type="match status" value="1"/>
</dbReference>
<comment type="pathway">
    <text evidence="10 11">Cell wall biogenesis; peptidoglycan biosynthesis.</text>
</comment>
<dbReference type="AlphaFoldDB" id="A0A917YXP4"/>
<keyword evidence="9 10" id="KW-0961">Cell wall biogenesis/degradation</keyword>
<dbReference type="PANTHER" id="PTHR43024:SF1">
    <property type="entry name" value="UDP-N-ACETYLMURAMOYL-TRIPEPTIDE--D-ALANYL-D-ALANINE LIGASE"/>
    <property type="match status" value="1"/>
</dbReference>
<dbReference type="EC" id="6.3.2.10" evidence="10 11"/>
<protein>
    <recommendedName>
        <fullName evidence="10 11">UDP-N-acetylmuramoyl-tripeptide--D-alanyl-D-alanine ligase</fullName>
        <ecNumber evidence="10 11">6.3.2.10</ecNumber>
    </recommendedName>
    <alternativeName>
        <fullName evidence="10">D-alanyl-D-alanine-adding enzyme</fullName>
    </alternativeName>
</protein>
<keyword evidence="2 10" id="KW-0436">Ligase</keyword>
<accession>A0A917YXP4</accession>
<dbReference type="Gene3D" id="3.40.1190.10">
    <property type="entry name" value="Mur-like, catalytic domain"/>
    <property type="match status" value="1"/>
</dbReference>
<keyword evidence="5 10" id="KW-0067">ATP-binding</keyword>
<dbReference type="InterPro" id="IPR005863">
    <property type="entry name" value="UDP-N-AcMur_synth"/>
</dbReference>
<comment type="caution">
    <text evidence="15">The sequence shown here is derived from an EMBL/GenBank/DDBJ whole genome shotgun (WGS) entry which is preliminary data.</text>
</comment>
<dbReference type="GO" id="GO:0047480">
    <property type="term" value="F:UDP-N-acetylmuramoyl-tripeptide-D-alanyl-D-alanine ligase activity"/>
    <property type="evidence" value="ECO:0007669"/>
    <property type="project" value="UniProtKB-UniRule"/>
</dbReference>
<dbReference type="HAMAP" id="MF_02019">
    <property type="entry name" value="MurF"/>
    <property type="match status" value="1"/>
</dbReference>
<dbReference type="Gene3D" id="3.90.190.20">
    <property type="entry name" value="Mur ligase, C-terminal domain"/>
    <property type="match status" value="1"/>
</dbReference>
<dbReference type="NCBIfam" id="NF008041">
    <property type="entry name" value="PRK10773.1"/>
    <property type="match status" value="1"/>
</dbReference>